<evidence type="ECO:0000259" key="1">
    <source>
        <dbReference type="Pfam" id="PF13649"/>
    </source>
</evidence>
<dbReference type="SUPFAM" id="SSF53335">
    <property type="entry name" value="S-adenosyl-L-methionine-dependent methyltransferases"/>
    <property type="match status" value="1"/>
</dbReference>
<gene>
    <name evidence="2" type="ORF">JIN82_03710</name>
</gene>
<dbReference type="GO" id="GO:0032259">
    <property type="term" value="P:methylation"/>
    <property type="evidence" value="ECO:0007669"/>
    <property type="project" value="UniProtKB-KW"/>
</dbReference>
<reference evidence="2" key="1">
    <citation type="submission" date="2021-01" db="EMBL/GenBank/DDBJ databases">
        <title>Modified the classification status of verrucomicrobia.</title>
        <authorList>
            <person name="Feng X."/>
        </authorList>
    </citation>
    <scope>NUCLEOTIDE SEQUENCE</scope>
    <source>
        <strain evidence="2">_KCTC 22039</strain>
    </source>
</reference>
<feature type="domain" description="Methyltransferase" evidence="1">
    <location>
        <begin position="54"/>
        <end position="134"/>
    </location>
</feature>
<organism evidence="2 3">
    <name type="scientific">Persicirhabdus sediminis</name>
    <dbReference type="NCBI Taxonomy" id="454144"/>
    <lineage>
        <taxon>Bacteria</taxon>
        <taxon>Pseudomonadati</taxon>
        <taxon>Verrucomicrobiota</taxon>
        <taxon>Verrucomicrobiia</taxon>
        <taxon>Verrucomicrobiales</taxon>
        <taxon>Verrucomicrobiaceae</taxon>
        <taxon>Persicirhabdus</taxon>
    </lineage>
</organism>
<sequence length="210" mass="23504">MQSRELVTEWLDVLPADHVDAIRSRRDLEMINFFMGNERWILRQLELWPEIDCVVELGAGTGQLISRLSEKFPEKSCIAIDLIERPAGVAAGVEWRRQDALDFQLASGRTMVIANLFLHHLPTAQLAKLFTNISAADALICVEPLRTRLSLTMASLIYPWVNAVTQHDMIASIRAGFIAGELAECAPASWQWDESPHPFGGLRSVAKMLP</sequence>
<proteinExistence type="predicted"/>
<comment type="caution">
    <text evidence="2">The sequence shown here is derived from an EMBL/GenBank/DDBJ whole genome shotgun (WGS) entry which is preliminary data.</text>
</comment>
<protein>
    <submittedName>
        <fullName evidence="2">Class I SAM-dependent methyltransferase</fullName>
    </submittedName>
</protein>
<dbReference type="Gene3D" id="3.40.50.150">
    <property type="entry name" value="Vaccinia Virus protein VP39"/>
    <property type="match status" value="1"/>
</dbReference>
<accession>A0A8J7SGQ1</accession>
<keyword evidence="2" id="KW-0489">Methyltransferase</keyword>
<name>A0A8J7SGQ1_9BACT</name>
<keyword evidence="2" id="KW-0808">Transferase</keyword>
<dbReference type="RefSeq" id="WP_200310297.1">
    <property type="nucleotide sequence ID" value="NZ_JAENIM010000021.1"/>
</dbReference>
<dbReference type="AlphaFoldDB" id="A0A8J7SGQ1"/>
<dbReference type="InterPro" id="IPR029063">
    <property type="entry name" value="SAM-dependent_MTases_sf"/>
</dbReference>
<dbReference type="EMBL" id="JAENIM010000021">
    <property type="protein sequence ID" value="MBK1790260.1"/>
    <property type="molecule type" value="Genomic_DNA"/>
</dbReference>
<dbReference type="Proteomes" id="UP000624703">
    <property type="component" value="Unassembled WGS sequence"/>
</dbReference>
<dbReference type="InterPro" id="IPR041698">
    <property type="entry name" value="Methyltransf_25"/>
</dbReference>
<dbReference type="GO" id="GO:0008168">
    <property type="term" value="F:methyltransferase activity"/>
    <property type="evidence" value="ECO:0007669"/>
    <property type="project" value="UniProtKB-KW"/>
</dbReference>
<dbReference type="Pfam" id="PF13649">
    <property type="entry name" value="Methyltransf_25"/>
    <property type="match status" value="1"/>
</dbReference>
<keyword evidence="3" id="KW-1185">Reference proteome</keyword>
<evidence type="ECO:0000313" key="3">
    <source>
        <dbReference type="Proteomes" id="UP000624703"/>
    </source>
</evidence>
<dbReference type="CDD" id="cd02440">
    <property type="entry name" value="AdoMet_MTases"/>
    <property type="match status" value="1"/>
</dbReference>
<evidence type="ECO:0000313" key="2">
    <source>
        <dbReference type="EMBL" id="MBK1790260.1"/>
    </source>
</evidence>